<dbReference type="Pfam" id="PF14804">
    <property type="entry name" value="Jag_N"/>
    <property type="match status" value="1"/>
</dbReference>
<evidence type="ECO:0000259" key="7">
    <source>
        <dbReference type="PROSITE" id="PS51061"/>
    </source>
</evidence>
<dbReference type="HAMAP" id="MF_00867">
    <property type="entry name" value="KhpB"/>
    <property type="match status" value="1"/>
</dbReference>
<dbReference type="GO" id="GO:0005737">
    <property type="term" value="C:cytoplasm"/>
    <property type="evidence" value="ECO:0007669"/>
    <property type="project" value="UniProtKB-SubCell"/>
</dbReference>
<dbReference type="InterPro" id="IPR032782">
    <property type="entry name" value="KhpB_N"/>
</dbReference>
<evidence type="ECO:0000256" key="5">
    <source>
        <dbReference type="ARBA" id="ARBA00023316"/>
    </source>
</evidence>
<comment type="caution">
    <text evidence="6">Lacks conserved residue(s) required for the propagation of feature annotation.</text>
</comment>
<dbReference type="InterPro" id="IPR036867">
    <property type="entry name" value="R3H_dom_sf"/>
</dbReference>
<dbReference type="Gene3D" id="3.30.1370.50">
    <property type="entry name" value="R3H-like domain"/>
    <property type="match status" value="1"/>
</dbReference>
<keyword evidence="5 6" id="KW-0961">Cell wall biogenesis/degradation</keyword>
<keyword evidence="4 6" id="KW-0143">Chaperone</keyword>
<dbReference type="Proteomes" id="UP000269226">
    <property type="component" value="Chromosome"/>
</dbReference>
<dbReference type="GO" id="GO:0008360">
    <property type="term" value="P:regulation of cell shape"/>
    <property type="evidence" value="ECO:0007669"/>
    <property type="project" value="UniProtKB-KW"/>
</dbReference>
<dbReference type="InterPro" id="IPR034079">
    <property type="entry name" value="R3H_KhpB"/>
</dbReference>
<comment type="subunit">
    <text evidence="6">Forms a complex with KhpA.</text>
</comment>
<dbReference type="SMART" id="SM00393">
    <property type="entry name" value="R3H"/>
    <property type="match status" value="1"/>
</dbReference>
<dbReference type="InterPro" id="IPR039247">
    <property type="entry name" value="KhpB"/>
</dbReference>
<dbReference type="GO" id="GO:0071555">
    <property type="term" value="P:cell wall organization"/>
    <property type="evidence" value="ECO:0007669"/>
    <property type="project" value="UniProtKB-KW"/>
</dbReference>
<dbReference type="SUPFAM" id="SSF54814">
    <property type="entry name" value="Prokaryotic type KH domain (KH-domain type II)"/>
    <property type="match status" value="1"/>
</dbReference>
<feature type="domain" description="R3H" evidence="7">
    <location>
        <begin position="185"/>
        <end position="251"/>
    </location>
</feature>
<dbReference type="RefSeq" id="WP_015695494.1">
    <property type="nucleotide sequence ID" value="NZ_AP018492.1"/>
</dbReference>
<keyword evidence="2 6" id="KW-0694">RNA-binding</keyword>
<dbReference type="CDD" id="cd02414">
    <property type="entry name" value="KH-II_Jag"/>
    <property type="match status" value="1"/>
</dbReference>
<evidence type="ECO:0000256" key="3">
    <source>
        <dbReference type="ARBA" id="ARBA00022960"/>
    </source>
</evidence>
<organism evidence="8 9">
    <name type="scientific">Melissococcus plutonius</name>
    <dbReference type="NCBI Taxonomy" id="33970"/>
    <lineage>
        <taxon>Bacteria</taxon>
        <taxon>Bacillati</taxon>
        <taxon>Bacillota</taxon>
        <taxon>Bacilli</taxon>
        <taxon>Lactobacillales</taxon>
        <taxon>Enterococcaceae</taxon>
        <taxon>Melissococcus</taxon>
    </lineage>
</organism>
<reference evidence="8 9" key="1">
    <citation type="submission" date="2018-01" db="EMBL/GenBank/DDBJ databases">
        <title>Whole genome sequence of Melissococcus plutonius DAT561.</title>
        <authorList>
            <person name="Okumura K."/>
            <person name="Takamatsu D."/>
            <person name="Okura M."/>
        </authorList>
    </citation>
    <scope>NUCLEOTIDE SEQUENCE [LARGE SCALE GENOMIC DNA]</scope>
    <source>
        <strain evidence="8 9">DAT561</strain>
    </source>
</reference>
<dbReference type="NCBIfam" id="NF041568">
    <property type="entry name" value="Jag_EloR"/>
    <property type="match status" value="1"/>
</dbReference>
<evidence type="ECO:0000256" key="6">
    <source>
        <dbReference type="HAMAP-Rule" id="MF_00867"/>
    </source>
</evidence>
<accession>A0A2Z5Y4S1</accession>
<dbReference type="InterPro" id="IPR038247">
    <property type="entry name" value="Jag_N_dom_sf"/>
</dbReference>
<dbReference type="InterPro" id="IPR038008">
    <property type="entry name" value="Jag_KH"/>
</dbReference>
<dbReference type="SMART" id="SM01245">
    <property type="entry name" value="Jag_N"/>
    <property type="match status" value="1"/>
</dbReference>
<comment type="domain">
    <text evidence="6">Has an N-terminal Jag-N domain and 2 RNA-binding domains (KH and R3H).</text>
</comment>
<evidence type="ECO:0000256" key="2">
    <source>
        <dbReference type="ARBA" id="ARBA00022884"/>
    </source>
</evidence>
<dbReference type="SUPFAM" id="SSF82708">
    <property type="entry name" value="R3H domain"/>
    <property type="match status" value="1"/>
</dbReference>
<protein>
    <recommendedName>
        <fullName evidence="6">RNA-binding protein KhpB</fullName>
    </recommendedName>
    <alternativeName>
        <fullName evidence="6">RNA-binding protein EloR</fullName>
    </alternativeName>
</protein>
<dbReference type="Pfam" id="PF01424">
    <property type="entry name" value="R3H"/>
    <property type="match status" value="1"/>
</dbReference>
<dbReference type="InterPro" id="IPR015946">
    <property type="entry name" value="KH_dom-like_a/b"/>
</dbReference>
<gene>
    <name evidence="6" type="primary">khpB</name>
    <name evidence="6" type="synonym">eloR</name>
    <name evidence="8" type="ORF">DAT561_1619</name>
</gene>
<dbReference type="EMBL" id="AP018492">
    <property type="protein sequence ID" value="BBC61700.1"/>
    <property type="molecule type" value="Genomic_DNA"/>
</dbReference>
<dbReference type="InterPro" id="IPR009019">
    <property type="entry name" value="KH_sf_prok-type"/>
</dbReference>
<dbReference type="GeneID" id="57044149"/>
<keyword evidence="1 6" id="KW-0963">Cytoplasm</keyword>
<evidence type="ECO:0000313" key="8">
    <source>
        <dbReference type="EMBL" id="BBC61700.1"/>
    </source>
</evidence>
<comment type="function">
    <text evidence="6">A probable RNA chaperone. Forms a complex with KhpA which binds to cellular RNA and controls its expression. Plays a role in peptidoglycan (PG) homeostasis and cell length regulation.</text>
</comment>
<dbReference type="GO" id="GO:0003723">
    <property type="term" value="F:RNA binding"/>
    <property type="evidence" value="ECO:0007669"/>
    <property type="project" value="UniProtKB-UniRule"/>
</dbReference>
<evidence type="ECO:0000256" key="1">
    <source>
        <dbReference type="ARBA" id="ARBA00022490"/>
    </source>
</evidence>
<dbReference type="Pfam" id="PF13083">
    <property type="entry name" value="KH_KhpA-B"/>
    <property type="match status" value="1"/>
</dbReference>
<dbReference type="Gene3D" id="3.30.30.80">
    <property type="entry name" value="probable RNA-binding protein from clostridium symbiosum atcc 14940"/>
    <property type="match status" value="1"/>
</dbReference>
<dbReference type="PROSITE" id="PS51061">
    <property type="entry name" value="R3H"/>
    <property type="match status" value="1"/>
</dbReference>
<dbReference type="CDD" id="cd02644">
    <property type="entry name" value="R3H_jag"/>
    <property type="match status" value="1"/>
</dbReference>
<sequence length="254" mass="29121">MPMYEGDTVEKAITKGLHELGLKKEEVTIDVLNENKKGFLGFLSKPARVSIEPTVDQQITEAIEETIDAVITTNREEKREQDIHEELQTKKPIKKDVKNLENEQAIKELAIYLTNITKELNASSLVRVEKEDEVFIFNLDTDKPGMLIGKHGKILNALQYLAQIFIHRIAVNKLSIVVNVGDYRTKQKEILQKLAQRSAQKVQKTGKPMALEPMPAFERKQIHSILSTNPDIQTYSKGKEPYRYLVIDLREEKR</sequence>
<keyword evidence="3 6" id="KW-0133">Cell shape</keyword>
<dbReference type="GO" id="GO:0009252">
    <property type="term" value="P:peptidoglycan biosynthetic process"/>
    <property type="evidence" value="ECO:0007669"/>
    <property type="project" value="UniProtKB-UniRule"/>
</dbReference>
<evidence type="ECO:0000313" key="9">
    <source>
        <dbReference type="Proteomes" id="UP000269226"/>
    </source>
</evidence>
<comment type="subcellular location">
    <subcellularLocation>
        <location evidence="6">Cytoplasm</location>
    </subcellularLocation>
</comment>
<dbReference type="PANTHER" id="PTHR35800">
    <property type="entry name" value="PROTEIN JAG"/>
    <property type="match status" value="1"/>
</dbReference>
<comment type="similarity">
    <text evidence="6">Belongs to the KhpB RNA-binding protein family.</text>
</comment>
<dbReference type="PANTHER" id="PTHR35800:SF1">
    <property type="entry name" value="RNA-BINDING PROTEIN KHPB"/>
    <property type="match status" value="1"/>
</dbReference>
<dbReference type="Gene3D" id="3.30.300.20">
    <property type="match status" value="1"/>
</dbReference>
<evidence type="ECO:0000256" key="4">
    <source>
        <dbReference type="ARBA" id="ARBA00023186"/>
    </source>
</evidence>
<name>A0A2Z5Y4S1_9ENTE</name>
<dbReference type="InterPro" id="IPR001374">
    <property type="entry name" value="R3H_dom"/>
</dbReference>
<proteinExistence type="inferred from homology"/>
<dbReference type="AlphaFoldDB" id="A0A2Z5Y4S1"/>